<evidence type="ECO:0000256" key="1">
    <source>
        <dbReference type="SAM" id="MobiDB-lite"/>
    </source>
</evidence>
<dbReference type="InterPro" id="IPR012334">
    <property type="entry name" value="Pectin_lyas_fold"/>
</dbReference>
<dbReference type="SUPFAM" id="SSF51126">
    <property type="entry name" value="Pectin lyase-like"/>
    <property type="match status" value="2"/>
</dbReference>
<reference evidence="3" key="1">
    <citation type="submission" date="2019-08" db="EMBL/GenBank/DDBJ databases">
        <authorList>
            <person name="Kucharzyk K."/>
            <person name="Murdoch R.W."/>
            <person name="Higgins S."/>
            <person name="Loffler F."/>
        </authorList>
    </citation>
    <scope>NUCLEOTIDE SEQUENCE</scope>
</reference>
<gene>
    <name evidence="3" type="ORF">SDC9_78996</name>
</gene>
<dbReference type="Pfam" id="PF13229">
    <property type="entry name" value="Beta_helix"/>
    <property type="match status" value="2"/>
</dbReference>
<feature type="domain" description="Right handed beta helix" evidence="2">
    <location>
        <begin position="159"/>
        <end position="289"/>
    </location>
</feature>
<name>A0A644Z2Q3_9ZZZZ</name>
<dbReference type="EMBL" id="VSSQ01006360">
    <property type="protein sequence ID" value="MPM32434.1"/>
    <property type="molecule type" value="Genomic_DNA"/>
</dbReference>
<sequence length="577" mass="60476">MKKIGIISLVFFVMLASTQVIYAEETKSDPASNEQIVEENNTNENQEAVKEDTNTKDNTSSENATQTSGAVESTPIDEKLSDGVNAVATSNNVAKIGDTEYATLAEAIDAATSGSEIKLLNDADVVNPIVISKNLQIDGDNHSINATYTGSNGNQTILTVSGSSNVLTIKNAAISNSPKYGVQAYSGGKVILNSVTFTNNAYSGVLVNGGALVIEGNVSISGGNGVGIELAKGNNVTSEPTVEVGAKVEVVGSNDLSKVIYIDRNQVETVNQNTITAKSGTNISVDYSTEKGFDIKENGTSIAAPSFPQGDILVLVDGIVVKAFDTLADAISGADADSTLEIQKDIDISSPIEITKNLILDGKDKTLTATYTGTTGNQSILTTSATVTIKNVVLKNSPKYGIQVFGGNSNTKIENVTFNNNNYGAILINGGSAEVSDIKFDTNQATGIELGRGTNITTPSNLKISGKIDAAVPDKAIYTDLAQVVSHEQSTITSSFYEVSTDSKGIITLKKNGQVVFVTVGHAKPVVANNTPSTWDDGGPFTTDKCGNIFDRWGNEIYKAPSCKVSSGYKVPNTGVK</sequence>
<comment type="caution">
    <text evidence="3">The sequence shown here is derived from an EMBL/GenBank/DDBJ whole genome shotgun (WGS) entry which is preliminary data.</text>
</comment>
<protein>
    <recommendedName>
        <fullName evidence="2">Right handed beta helix domain-containing protein</fullName>
    </recommendedName>
</protein>
<feature type="region of interest" description="Disordered" evidence="1">
    <location>
        <begin position="26"/>
        <end position="77"/>
    </location>
</feature>
<proteinExistence type="predicted"/>
<feature type="compositionally biased region" description="Polar residues" evidence="1">
    <location>
        <begin position="56"/>
        <end position="71"/>
    </location>
</feature>
<evidence type="ECO:0000259" key="2">
    <source>
        <dbReference type="Pfam" id="PF13229"/>
    </source>
</evidence>
<dbReference type="AlphaFoldDB" id="A0A644Z2Q3"/>
<organism evidence="3">
    <name type="scientific">bioreactor metagenome</name>
    <dbReference type="NCBI Taxonomy" id="1076179"/>
    <lineage>
        <taxon>unclassified sequences</taxon>
        <taxon>metagenomes</taxon>
        <taxon>ecological metagenomes</taxon>
    </lineage>
</organism>
<dbReference type="InterPro" id="IPR011050">
    <property type="entry name" value="Pectin_lyase_fold/virulence"/>
</dbReference>
<dbReference type="SMART" id="SM00710">
    <property type="entry name" value="PbH1"/>
    <property type="match status" value="4"/>
</dbReference>
<dbReference type="Gene3D" id="2.160.20.10">
    <property type="entry name" value="Single-stranded right-handed beta-helix, Pectin lyase-like"/>
    <property type="match status" value="2"/>
</dbReference>
<evidence type="ECO:0000313" key="3">
    <source>
        <dbReference type="EMBL" id="MPM32434.1"/>
    </source>
</evidence>
<dbReference type="InterPro" id="IPR039448">
    <property type="entry name" value="Beta_helix"/>
</dbReference>
<feature type="domain" description="Right handed beta helix" evidence="2">
    <location>
        <begin position="381"/>
        <end position="493"/>
    </location>
</feature>
<accession>A0A644Z2Q3</accession>
<dbReference type="InterPro" id="IPR006626">
    <property type="entry name" value="PbH1"/>
</dbReference>
<feature type="compositionally biased region" description="Polar residues" evidence="1">
    <location>
        <begin position="29"/>
        <end position="46"/>
    </location>
</feature>